<feature type="region of interest" description="Disordered" evidence="1">
    <location>
        <begin position="1"/>
        <end position="26"/>
    </location>
</feature>
<dbReference type="EMBL" id="WMBE01000003">
    <property type="protein sequence ID" value="MDG0867262.1"/>
    <property type="molecule type" value="Genomic_DNA"/>
</dbReference>
<proteinExistence type="predicted"/>
<name>A0AAJ5ZFM6_9CHLR</name>
<reference evidence="4" key="3">
    <citation type="submission" date="2023-06" db="EMBL/GenBank/DDBJ databases">
        <title>Pangenomics reveal diversification of enzyme families and niche specialization in globally abundant SAR202 bacteria.</title>
        <authorList>
            <person name="Saw J.H.W."/>
        </authorList>
    </citation>
    <scope>NUCLEOTIDE SEQUENCE [LARGE SCALE GENOMIC DNA]</scope>
    <source>
        <strain evidence="4">JH1073</strain>
    </source>
</reference>
<dbReference type="SUPFAM" id="SSF52540">
    <property type="entry name" value="P-loop containing nucleoside triphosphate hydrolases"/>
    <property type="match status" value="1"/>
</dbReference>
<dbReference type="InterPro" id="IPR027417">
    <property type="entry name" value="P-loop_NTPase"/>
</dbReference>
<dbReference type="Proteomes" id="UP001321249">
    <property type="component" value="Unassembled WGS sequence"/>
</dbReference>
<dbReference type="Gene3D" id="3.30.420.240">
    <property type="match status" value="1"/>
</dbReference>
<reference evidence="4 5" key="1">
    <citation type="submission" date="2019-11" db="EMBL/GenBank/DDBJ databases">
        <authorList>
            <person name="Cho J.-C."/>
        </authorList>
    </citation>
    <scope>NUCLEOTIDE SEQUENCE [LARGE SCALE GENOMIC DNA]</scope>
    <source>
        <strain evidence="3 4">JH1073</strain>
        <strain evidence="2 5">JH702</strain>
    </source>
</reference>
<gene>
    <name evidence="2" type="ORF">GKO46_09290</name>
    <name evidence="3" type="ORF">GKO48_12250</name>
</gene>
<evidence type="ECO:0000313" key="5">
    <source>
        <dbReference type="Proteomes" id="UP001321249"/>
    </source>
</evidence>
<sequence>MRSGSLEQHSPAKASGGVETPQYSESVRERWAKDPVGFTSGTLGASPWSKQTEILEAIRDHARVAVRSCNGSGKTYIAAHVVLWWLMCHPDAIVITTAPTAHQVRNILWREIRRAHHANADVVGGKLLRTSLELEDKHYAQGLSTDTPERFQGFHEGHILFVVDEASGVREGIFEAIEGSMTSAGAKVLLLGNPTSLKGTFYEAFHKRRGLWKTIHISAFDTPNLVKNDVVLPSLVTPHWVTDAERNWGKDSYLYQVRVMGEFPSESEDTLIPLNLVELAANSDPLLLVDPVDQIVELGVDVARFGSDRTAICVRRGAQIISLESFGRRDTMNTAGRVASMAREYSPHAIRVDEIGIGAGVVDRLRELEIKNVIGVNVARKASRSEQFVNLRAELYDGLRERFVGKRIVIPNDSDLISQLASIKYSFNSSGQMRIEGKDELRSRGERSPDLADAVMLAFAKAATREFKIWAGPEDGDLDRQEDQLENRDQG</sequence>
<dbReference type="EMBL" id="CP046147">
    <property type="protein sequence ID" value="WFG40348.1"/>
    <property type="molecule type" value="Genomic_DNA"/>
</dbReference>
<protein>
    <submittedName>
        <fullName evidence="3">Uncharacterized protein</fullName>
    </submittedName>
</protein>
<evidence type="ECO:0000256" key="1">
    <source>
        <dbReference type="SAM" id="MobiDB-lite"/>
    </source>
</evidence>
<dbReference type="Gene3D" id="3.40.50.300">
    <property type="entry name" value="P-loop containing nucleotide triphosphate hydrolases"/>
    <property type="match status" value="1"/>
</dbReference>
<keyword evidence="4" id="KW-1185">Reference proteome</keyword>
<evidence type="ECO:0000313" key="2">
    <source>
        <dbReference type="EMBL" id="MDG0867262.1"/>
    </source>
</evidence>
<evidence type="ECO:0000313" key="3">
    <source>
        <dbReference type="EMBL" id="WFG40348.1"/>
    </source>
</evidence>
<accession>A0AAJ5ZFM6</accession>
<organism evidence="3 4">
    <name type="scientific">Candidatus Lucifugimonas marina</name>
    <dbReference type="NCBI Taxonomy" id="3038979"/>
    <lineage>
        <taxon>Bacteria</taxon>
        <taxon>Bacillati</taxon>
        <taxon>Chloroflexota</taxon>
        <taxon>Dehalococcoidia</taxon>
        <taxon>SAR202 cluster</taxon>
        <taxon>Candidatus Lucifugimonadales</taxon>
        <taxon>Candidatus Lucifugimonadaceae</taxon>
        <taxon>Candidatus Lucifugimonas</taxon>
    </lineage>
</organism>
<dbReference type="RefSeq" id="WP_342825456.1">
    <property type="nucleotide sequence ID" value="NZ_CP046146.1"/>
</dbReference>
<evidence type="ECO:0000313" key="4">
    <source>
        <dbReference type="Proteomes" id="UP001219901"/>
    </source>
</evidence>
<dbReference type="Proteomes" id="UP001219901">
    <property type="component" value="Chromosome"/>
</dbReference>
<reference evidence="3" key="2">
    <citation type="journal article" date="2023" name="Nat. Commun.">
        <title>Cultivation of marine bacteria of the SAR202 clade.</title>
        <authorList>
            <person name="Lim Y."/>
            <person name="Seo J.H."/>
            <person name="Giovannoni S.J."/>
            <person name="Kang I."/>
            <person name="Cho J.C."/>
        </authorList>
    </citation>
    <scope>NUCLEOTIDE SEQUENCE</scope>
    <source>
        <strain evidence="3">JH1073</strain>
    </source>
</reference>
<dbReference type="AlphaFoldDB" id="A0AAJ5ZFM6"/>